<dbReference type="Gene3D" id="3.10.450.40">
    <property type="match status" value="1"/>
</dbReference>
<proteinExistence type="predicted"/>
<dbReference type="PANTHER" id="PTHR38595">
    <property type="entry name" value="CYTOPLASMIC PROTEIN-RELATED"/>
    <property type="match status" value="1"/>
</dbReference>
<dbReference type="HOGENOM" id="CLU_102944_1_0_0"/>
<dbReference type="InterPro" id="IPR007048">
    <property type="entry name" value="IraD/Gp25-like"/>
</dbReference>
<organism evidence="2 3">
    <name type="scientific">Rubinisphaera brasiliensis (strain ATCC 49424 / DSM 5305 / JCM 21570 / IAM 15109 / NBRC 103401 / IFAM 1448)</name>
    <name type="common">Planctomyces brasiliensis</name>
    <dbReference type="NCBI Taxonomy" id="756272"/>
    <lineage>
        <taxon>Bacteria</taxon>
        <taxon>Pseudomonadati</taxon>
        <taxon>Planctomycetota</taxon>
        <taxon>Planctomycetia</taxon>
        <taxon>Planctomycetales</taxon>
        <taxon>Planctomycetaceae</taxon>
        <taxon>Rubinisphaera</taxon>
    </lineage>
</organism>
<dbReference type="EMBL" id="CP002546">
    <property type="protein sequence ID" value="ADY59350.1"/>
    <property type="molecule type" value="Genomic_DNA"/>
</dbReference>
<gene>
    <name evidence="2" type="ordered locus">Plabr_1739</name>
</gene>
<dbReference type="InterPro" id="IPR053176">
    <property type="entry name" value="T6SS_TssE1-like"/>
</dbReference>
<dbReference type="SUPFAM" id="SSF160719">
    <property type="entry name" value="gpW/gp25-like"/>
    <property type="match status" value="1"/>
</dbReference>
<dbReference type="KEGG" id="pbs:Plabr_1739"/>
<dbReference type="eggNOG" id="COG3518">
    <property type="taxonomic scope" value="Bacteria"/>
</dbReference>
<dbReference type="InterPro" id="IPR017737">
    <property type="entry name" value="TssE1-like"/>
</dbReference>
<reference evidence="3" key="1">
    <citation type="submission" date="2011-02" db="EMBL/GenBank/DDBJ databases">
        <title>The complete genome of Planctomyces brasiliensis DSM 5305.</title>
        <authorList>
            <person name="Lucas S."/>
            <person name="Copeland A."/>
            <person name="Lapidus A."/>
            <person name="Bruce D."/>
            <person name="Goodwin L."/>
            <person name="Pitluck S."/>
            <person name="Kyrpides N."/>
            <person name="Mavromatis K."/>
            <person name="Pagani I."/>
            <person name="Ivanova N."/>
            <person name="Ovchinnikova G."/>
            <person name="Lu M."/>
            <person name="Detter J.C."/>
            <person name="Han C."/>
            <person name="Land M."/>
            <person name="Hauser L."/>
            <person name="Markowitz V."/>
            <person name="Cheng J.-F."/>
            <person name="Hugenholtz P."/>
            <person name="Woyke T."/>
            <person name="Wu D."/>
            <person name="Tindall B."/>
            <person name="Pomrenke H.G."/>
            <person name="Brambilla E."/>
            <person name="Klenk H.-P."/>
            <person name="Eisen J.A."/>
        </authorList>
    </citation>
    <scope>NUCLEOTIDE SEQUENCE [LARGE SCALE GENOMIC DNA]</scope>
    <source>
        <strain evidence="3">ATCC 49424 / DSM 5305 / JCM 21570 / NBRC 103401 / IFAM 1448</strain>
    </source>
</reference>
<dbReference type="STRING" id="756272.Plabr_1739"/>
<dbReference type="RefSeq" id="WP_013628077.1">
    <property type="nucleotide sequence ID" value="NC_015174.1"/>
</dbReference>
<protein>
    <submittedName>
        <fullName evidence="2">Type VI secretion system lysozyme-related protein</fullName>
    </submittedName>
</protein>
<keyword evidence="3" id="KW-1185">Reference proteome</keyword>
<evidence type="ECO:0000259" key="1">
    <source>
        <dbReference type="Pfam" id="PF04965"/>
    </source>
</evidence>
<dbReference type="NCBIfam" id="TIGR03357">
    <property type="entry name" value="VI_zyme"/>
    <property type="match status" value="1"/>
</dbReference>
<dbReference type="Pfam" id="PF04965">
    <property type="entry name" value="GPW_gp25"/>
    <property type="match status" value="1"/>
</dbReference>
<sequence>MDPKKPVIASLLDRLIDDRPDLKSEGRFTPQLSDLRQSVRRDLENLLNARVSVCSLPPELTELPQSVVGFGIPDISGADLGTERKRKEFLRSVQVAIRQFEPRFKSVRVHLLQSEEYVDRTLRFRIDAVMYADPLPETVVFDSSFEPSSGQFRVKGV</sequence>
<evidence type="ECO:0000313" key="2">
    <source>
        <dbReference type="EMBL" id="ADY59350.1"/>
    </source>
</evidence>
<feature type="domain" description="IraD/Gp25-like" evidence="1">
    <location>
        <begin position="34"/>
        <end position="134"/>
    </location>
</feature>
<dbReference type="AlphaFoldDB" id="F0SFE3"/>
<name>F0SFE3_RUBBR</name>
<dbReference type="PANTHER" id="PTHR38595:SF2">
    <property type="entry name" value="TYPE VI SECRETION SYSTEM BASEPLATE SUBUNIT TSSE"/>
    <property type="match status" value="1"/>
</dbReference>
<accession>F0SFE3</accession>
<dbReference type="Proteomes" id="UP000006860">
    <property type="component" value="Chromosome"/>
</dbReference>
<evidence type="ECO:0000313" key="3">
    <source>
        <dbReference type="Proteomes" id="UP000006860"/>
    </source>
</evidence>